<dbReference type="InterPro" id="IPR044742">
    <property type="entry name" value="DEAD/DEAH_RhlB"/>
</dbReference>
<dbReference type="CDD" id="cd18787">
    <property type="entry name" value="SF2_C_DEAD"/>
    <property type="match status" value="1"/>
</dbReference>
<proteinExistence type="inferred from homology"/>
<keyword evidence="2" id="KW-0378">Hydrolase</keyword>
<dbReference type="RefSeq" id="WP_036818339.1">
    <property type="nucleotide sequence ID" value="NZ_AVBF01000017.1"/>
</dbReference>
<evidence type="ECO:0000256" key="6">
    <source>
        <dbReference type="PROSITE-ProRule" id="PRU00552"/>
    </source>
</evidence>
<dbReference type="SMART" id="SM00487">
    <property type="entry name" value="DEXDc"/>
    <property type="match status" value="1"/>
</dbReference>
<feature type="compositionally biased region" description="Basic residues" evidence="7">
    <location>
        <begin position="429"/>
        <end position="438"/>
    </location>
</feature>
<evidence type="ECO:0000256" key="1">
    <source>
        <dbReference type="ARBA" id="ARBA00022741"/>
    </source>
</evidence>
<dbReference type="GO" id="GO:0003676">
    <property type="term" value="F:nucleic acid binding"/>
    <property type="evidence" value="ECO:0007669"/>
    <property type="project" value="InterPro"/>
</dbReference>
<feature type="domain" description="DEAD-box RNA helicase Q" evidence="10">
    <location>
        <begin position="4"/>
        <end position="32"/>
    </location>
</feature>
<dbReference type="Pfam" id="PF00270">
    <property type="entry name" value="DEAD"/>
    <property type="match status" value="1"/>
</dbReference>
<name>A0A0A2TFG1_9BACI</name>
<dbReference type="OrthoDB" id="9805696at2"/>
<evidence type="ECO:0000259" key="8">
    <source>
        <dbReference type="PROSITE" id="PS51192"/>
    </source>
</evidence>
<evidence type="ECO:0000256" key="2">
    <source>
        <dbReference type="ARBA" id="ARBA00022801"/>
    </source>
</evidence>
<evidence type="ECO:0000256" key="7">
    <source>
        <dbReference type="SAM" id="MobiDB-lite"/>
    </source>
</evidence>
<comment type="similarity">
    <text evidence="5">Belongs to the DEAD box helicase family.</text>
</comment>
<dbReference type="InterPro" id="IPR001650">
    <property type="entry name" value="Helicase_C-like"/>
</dbReference>
<dbReference type="InterPro" id="IPR011545">
    <property type="entry name" value="DEAD/DEAH_box_helicase_dom"/>
</dbReference>
<dbReference type="Proteomes" id="UP000030147">
    <property type="component" value="Unassembled WGS sequence"/>
</dbReference>
<dbReference type="Gene3D" id="3.40.50.300">
    <property type="entry name" value="P-loop containing nucleotide triphosphate hydrolases"/>
    <property type="match status" value="2"/>
</dbReference>
<reference evidence="11 12" key="1">
    <citation type="journal article" date="2015" name="Stand. Genomic Sci.">
        <title>High quality draft genome sequence of the moderately halophilic bacterium Pontibacillus yanchengensis Y32(T) and comparison among Pontibacillus genomes.</title>
        <authorList>
            <person name="Huang J."/>
            <person name="Qiao Z.X."/>
            <person name="Tang J.W."/>
            <person name="Wang G."/>
        </authorList>
    </citation>
    <scope>NUCLEOTIDE SEQUENCE [LARGE SCALE GENOMIC DNA]</scope>
    <source>
        <strain evidence="11 12">Y32</strain>
    </source>
</reference>
<accession>A0A0A2TFG1</accession>
<evidence type="ECO:0000256" key="4">
    <source>
        <dbReference type="ARBA" id="ARBA00022840"/>
    </source>
</evidence>
<dbReference type="PANTHER" id="PTHR47959">
    <property type="entry name" value="ATP-DEPENDENT RNA HELICASE RHLE-RELATED"/>
    <property type="match status" value="1"/>
</dbReference>
<dbReference type="SUPFAM" id="SSF52540">
    <property type="entry name" value="P-loop containing nucleoside triphosphate hydrolases"/>
    <property type="match status" value="1"/>
</dbReference>
<dbReference type="InterPro" id="IPR014001">
    <property type="entry name" value="Helicase_ATP-bd"/>
</dbReference>
<keyword evidence="12" id="KW-1185">Reference proteome</keyword>
<evidence type="ECO:0000259" key="9">
    <source>
        <dbReference type="PROSITE" id="PS51194"/>
    </source>
</evidence>
<feature type="domain" description="Helicase ATP-binding" evidence="8">
    <location>
        <begin position="35"/>
        <end position="209"/>
    </location>
</feature>
<evidence type="ECO:0000259" key="10">
    <source>
        <dbReference type="PROSITE" id="PS51195"/>
    </source>
</evidence>
<dbReference type="GO" id="GO:0003724">
    <property type="term" value="F:RNA helicase activity"/>
    <property type="evidence" value="ECO:0007669"/>
    <property type="project" value="InterPro"/>
</dbReference>
<dbReference type="EMBL" id="AVBF01000017">
    <property type="protein sequence ID" value="KGP73173.1"/>
    <property type="molecule type" value="Genomic_DNA"/>
</dbReference>
<evidence type="ECO:0000256" key="3">
    <source>
        <dbReference type="ARBA" id="ARBA00022806"/>
    </source>
</evidence>
<dbReference type="GO" id="GO:0005524">
    <property type="term" value="F:ATP binding"/>
    <property type="evidence" value="ECO:0007669"/>
    <property type="project" value="UniProtKB-KW"/>
</dbReference>
<protein>
    <submittedName>
        <fullName evidence="11">DEAD/DEAH box helicase</fullName>
    </submittedName>
</protein>
<feature type="short sequence motif" description="Q motif" evidence="6">
    <location>
        <begin position="4"/>
        <end position="32"/>
    </location>
</feature>
<dbReference type="eggNOG" id="COG0513">
    <property type="taxonomic scope" value="Bacteria"/>
</dbReference>
<dbReference type="CDD" id="cd00268">
    <property type="entry name" value="DEADc"/>
    <property type="match status" value="1"/>
</dbReference>
<dbReference type="GO" id="GO:0016787">
    <property type="term" value="F:hydrolase activity"/>
    <property type="evidence" value="ECO:0007669"/>
    <property type="project" value="UniProtKB-KW"/>
</dbReference>
<keyword evidence="1" id="KW-0547">Nucleotide-binding</keyword>
<dbReference type="PROSITE" id="PS51195">
    <property type="entry name" value="Q_MOTIF"/>
    <property type="match status" value="1"/>
</dbReference>
<gene>
    <name evidence="11" type="ORF">N782_07335</name>
</gene>
<comment type="caution">
    <text evidence="11">The sequence shown here is derived from an EMBL/GenBank/DDBJ whole genome shotgun (WGS) entry which is preliminary data.</text>
</comment>
<dbReference type="InterPro" id="IPR014014">
    <property type="entry name" value="RNA_helicase_DEAD_Q_motif"/>
</dbReference>
<dbReference type="PROSITE" id="PS51192">
    <property type="entry name" value="HELICASE_ATP_BIND_1"/>
    <property type="match status" value="1"/>
</dbReference>
<sequence length="438" mass="50647">MTDQTFKSYALTPMMNDIIGRLGFHEPTPIQSKVVPSVLRGESLIGQSHTGSGKTHSYLIPLIDKIDETKQEVQVIITAPTRELATQIYDEVRKMIQHADKQETWKAKLFIGGTDKQKTMENLKEQPQIVVGTPGRILDLVQENALDPYTAKSFVVDEADLMLDLGFIEEVDQILVRMDEEVQLLVFSATIPEKLRPFLKKYLENPEFIVADENKPSPEKMEHRLIPLRHRDKSDMIINISKLIQPYLAIIFANRKERADELYKELNDKGLETGLLHGGLSPRERKRMVKDIKNLRFQYIVATDLAARGIDIQGVSHVINADLPKEEEFYIHRVGRTARAGLEGTAINLYTAEDEQLISKLEKRGLTFDRYDIKKGDWEHLKDWNERSTRKHQESEADREAWKRVRKPKKVKPGYKKKMKKQQDDIKKKMNRNNKGKR</sequence>
<organism evidence="11 12">
    <name type="scientific">Pontibacillus yanchengensis Y32</name>
    <dbReference type="NCBI Taxonomy" id="1385514"/>
    <lineage>
        <taxon>Bacteria</taxon>
        <taxon>Bacillati</taxon>
        <taxon>Bacillota</taxon>
        <taxon>Bacilli</taxon>
        <taxon>Bacillales</taxon>
        <taxon>Bacillaceae</taxon>
        <taxon>Pontibacillus</taxon>
    </lineage>
</organism>
<keyword evidence="4" id="KW-0067">ATP-binding</keyword>
<dbReference type="AlphaFoldDB" id="A0A0A2TFG1"/>
<dbReference type="STRING" id="1385514.N782_07335"/>
<evidence type="ECO:0000256" key="5">
    <source>
        <dbReference type="ARBA" id="ARBA00038437"/>
    </source>
</evidence>
<dbReference type="GO" id="GO:0005829">
    <property type="term" value="C:cytosol"/>
    <property type="evidence" value="ECO:0007669"/>
    <property type="project" value="TreeGrafter"/>
</dbReference>
<feature type="compositionally biased region" description="Basic residues" evidence="7">
    <location>
        <begin position="404"/>
        <end position="420"/>
    </location>
</feature>
<feature type="region of interest" description="Disordered" evidence="7">
    <location>
        <begin position="388"/>
        <end position="438"/>
    </location>
</feature>
<evidence type="ECO:0000313" key="11">
    <source>
        <dbReference type="EMBL" id="KGP73173.1"/>
    </source>
</evidence>
<feature type="domain" description="Helicase C-terminal" evidence="9">
    <location>
        <begin position="239"/>
        <end position="389"/>
    </location>
</feature>
<dbReference type="InterPro" id="IPR050079">
    <property type="entry name" value="DEAD_box_RNA_helicase"/>
</dbReference>
<keyword evidence="3 11" id="KW-0347">Helicase</keyword>
<dbReference type="SMART" id="SM00490">
    <property type="entry name" value="HELICc"/>
    <property type="match status" value="1"/>
</dbReference>
<evidence type="ECO:0000313" key="12">
    <source>
        <dbReference type="Proteomes" id="UP000030147"/>
    </source>
</evidence>
<feature type="compositionally biased region" description="Basic and acidic residues" evidence="7">
    <location>
        <begin position="388"/>
        <end position="403"/>
    </location>
</feature>
<dbReference type="InterPro" id="IPR027417">
    <property type="entry name" value="P-loop_NTPase"/>
</dbReference>
<dbReference type="PROSITE" id="PS51194">
    <property type="entry name" value="HELICASE_CTER"/>
    <property type="match status" value="1"/>
</dbReference>
<dbReference type="PANTHER" id="PTHR47959:SF1">
    <property type="entry name" value="ATP-DEPENDENT RNA HELICASE DBPA"/>
    <property type="match status" value="1"/>
</dbReference>
<dbReference type="Pfam" id="PF00271">
    <property type="entry name" value="Helicase_C"/>
    <property type="match status" value="1"/>
</dbReference>